<name>A0A316U8P7_9BASI</name>
<sequence>MENLLLYVSEHTGAPWWAIIVGCTLAVRVAILPLVIKGQANAARLANIQEETKAIMEDVTYHKQHQDMRSAQTSMLQIHGLWKEHNCHPLKSFILPATQMPLFVSFFFALKALAEQGLDTLKSGGLGWATDLTAPDPLYIGPVLTAATSLATLETGAEFGNQGASDPGTAKNIKIGLRAVTCLMPFLVYHLPAAVFYYWITNNLFSLSQMLVLKIPSVRAYYKIPARKKLP</sequence>
<dbReference type="GO" id="GO:0032977">
    <property type="term" value="F:membrane insertase activity"/>
    <property type="evidence" value="ECO:0007669"/>
    <property type="project" value="InterPro"/>
</dbReference>
<evidence type="ECO:0000256" key="6">
    <source>
        <dbReference type="ARBA" id="ARBA00022989"/>
    </source>
</evidence>
<dbReference type="PANTHER" id="PTHR12428:SF66">
    <property type="entry name" value="MITOCHONDRIAL INNER MEMBRANE PROTEIN OXA1L"/>
    <property type="match status" value="1"/>
</dbReference>
<evidence type="ECO:0000259" key="11">
    <source>
        <dbReference type="Pfam" id="PF02096"/>
    </source>
</evidence>
<comment type="similarity">
    <text evidence="2 9">Belongs to the OXA1/ALB3/YidC family.</text>
</comment>
<keyword evidence="6 10" id="KW-1133">Transmembrane helix</keyword>
<dbReference type="STRING" id="1684307.A0A316U8P7"/>
<feature type="non-terminal residue" evidence="12">
    <location>
        <position position="231"/>
    </location>
</feature>
<dbReference type="GeneID" id="37011627"/>
<keyword evidence="5" id="KW-0809">Transit peptide</keyword>
<dbReference type="InterPro" id="IPR001708">
    <property type="entry name" value="YidC/ALB3/OXA1/COX18"/>
</dbReference>
<comment type="subcellular location">
    <subcellularLocation>
        <location evidence="9">Membrane</location>
        <topology evidence="9">Multi-pass membrane protein</topology>
    </subcellularLocation>
    <subcellularLocation>
        <location evidence="1">Mitochondrion inner membrane</location>
        <topology evidence="1">Multi-pass membrane protein</topology>
    </subcellularLocation>
</comment>
<accession>A0A316U8P7</accession>
<keyword evidence="3 9" id="KW-0812">Transmembrane</keyword>
<organism evidence="12 13">
    <name type="scientific">Pseudomicrostroma glucosiphilum</name>
    <dbReference type="NCBI Taxonomy" id="1684307"/>
    <lineage>
        <taxon>Eukaryota</taxon>
        <taxon>Fungi</taxon>
        <taxon>Dikarya</taxon>
        <taxon>Basidiomycota</taxon>
        <taxon>Ustilaginomycotina</taxon>
        <taxon>Exobasidiomycetes</taxon>
        <taxon>Microstromatales</taxon>
        <taxon>Microstromatales incertae sedis</taxon>
        <taxon>Pseudomicrostroma</taxon>
    </lineage>
</organism>
<dbReference type="EMBL" id="KZ819326">
    <property type="protein sequence ID" value="PWN21218.1"/>
    <property type="molecule type" value="Genomic_DNA"/>
</dbReference>
<keyword evidence="13" id="KW-1185">Reference proteome</keyword>
<evidence type="ECO:0000256" key="8">
    <source>
        <dbReference type="ARBA" id="ARBA00023136"/>
    </source>
</evidence>
<gene>
    <name evidence="12" type="ORF">BCV69DRAFT_234654</name>
</gene>
<dbReference type="Proteomes" id="UP000245942">
    <property type="component" value="Unassembled WGS sequence"/>
</dbReference>
<protein>
    <recommendedName>
        <fullName evidence="11">Membrane insertase YidC/Oxa/ALB C-terminal domain-containing protein</fullName>
    </recommendedName>
</protein>
<proteinExistence type="inferred from homology"/>
<keyword evidence="7" id="KW-0496">Mitochondrion</keyword>
<dbReference type="RefSeq" id="XP_025348378.1">
    <property type="nucleotide sequence ID" value="XM_025489893.1"/>
</dbReference>
<evidence type="ECO:0000256" key="9">
    <source>
        <dbReference type="RuleBase" id="RU003945"/>
    </source>
</evidence>
<evidence type="ECO:0000256" key="7">
    <source>
        <dbReference type="ARBA" id="ARBA00023128"/>
    </source>
</evidence>
<evidence type="ECO:0000313" key="12">
    <source>
        <dbReference type="EMBL" id="PWN21218.1"/>
    </source>
</evidence>
<keyword evidence="4" id="KW-0999">Mitochondrion inner membrane</keyword>
<feature type="transmembrane region" description="Helical" evidence="10">
    <location>
        <begin position="175"/>
        <end position="198"/>
    </location>
</feature>
<dbReference type="AlphaFoldDB" id="A0A316U8P7"/>
<feature type="transmembrane region" description="Helical" evidence="10">
    <location>
        <begin position="16"/>
        <end position="36"/>
    </location>
</feature>
<dbReference type="GO" id="GO:0005743">
    <property type="term" value="C:mitochondrial inner membrane"/>
    <property type="evidence" value="ECO:0007669"/>
    <property type="project" value="UniProtKB-SubCell"/>
</dbReference>
<keyword evidence="8 10" id="KW-0472">Membrane</keyword>
<dbReference type="CDD" id="cd20069">
    <property type="entry name" value="5TM_Oxa1-like"/>
    <property type="match status" value="1"/>
</dbReference>
<dbReference type="InterPro" id="IPR028055">
    <property type="entry name" value="YidC/Oxa/ALB_C"/>
</dbReference>
<evidence type="ECO:0000313" key="13">
    <source>
        <dbReference type="Proteomes" id="UP000245942"/>
    </source>
</evidence>
<dbReference type="OrthoDB" id="2148490at2759"/>
<dbReference type="Pfam" id="PF02096">
    <property type="entry name" value="60KD_IMP"/>
    <property type="match status" value="1"/>
</dbReference>
<dbReference type="GO" id="GO:0032979">
    <property type="term" value="P:protein insertion into mitochondrial inner membrane from matrix"/>
    <property type="evidence" value="ECO:0007669"/>
    <property type="project" value="TreeGrafter"/>
</dbReference>
<feature type="domain" description="Membrane insertase YidC/Oxa/ALB C-terminal" evidence="11">
    <location>
        <begin position="16"/>
        <end position="213"/>
    </location>
</feature>
<evidence type="ECO:0000256" key="1">
    <source>
        <dbReference type="ARBA" id="ARBA00004448"/>
    </source>
</evidence>
<evidence type="ECO:0000256" key="10">
    <source>
        <dbReference type="SAM" id="Phobius"/>
    </source>
</evidence>
<evidence type="ECO:0000256" key="5">
    <source>
        <dbReference type="ARBA" id="ARBA00022946"/>
    </source>
</evidence>
<evidence type="ECO:0000256" key="2">
    <source>
        <dbReference type="ARBA" id="ARBA00009877"/>
    </source>
</evidence>
<dbReference type="PANTHER" id="PTHR12428">
    <property type="entry name" value="OXA1"/>
    <property type="match status" value="1"/>
</dbReference>
<reference evidence="12 13" key="1">
    <citation type="journal article" date="2018" name="Mol. Biol. Evol.">
        <title>Broad Genomic Sampling Reveals a Smut Pathogenic Ancestry of the Fungal Clade Ustilaginomycotina.</title>
        <authorList>
            <person name="Kijpornyongpan T."/>
            <person name="Mondo S.J."/>
            <person name="Barry K."/>
            <person name="Sandor L."/>
            <person name="Lee J."/>
            <person name="Lipzen A."/>
            <person name="Pangilinan J."/>
            <person name="LaButti K."/>
            <person name="Hainaut M."/>
            <person name="Henrissat B."/>
            <person name="Grigoriev I.V."/>
            <person name="Spatafora J.W."/>
            <person name="Aime M.C."/>
        </authorList>
    </citation>
    <scope>NUCLEOTIDE SEQUENCE [LARGE SCALE GENOMIC DNA]</scope>
    <source>
        <strain evidence="12 13">MCA 4718</strain>
    </source>
</reference>
<evidence type="ECO:0000256" key="3">
    <source>
        <dbReference type="ARBA" id="ARBA00022692"/>
    </source>
</evidence>
<evidence type="ECO:0000256" key="4">
    <source>
        <dbReference type="ARBA" id="ARBA00022792"/>
    </source>
</evidence>